<dbReference type="NCBIfam" id="TIGR03142">
    <property type="entry name" value="cytochro_ccmI"/>
    <property type="match status" value="1"/>
</dbReference>
<dbReference type="InterPro" id="IPR019734">
    <property type="entry name" value="TPR_rpt"/>
</dbReference>
<keyword evidence="6" id="KW-0175">Coiled coil</keyword>
<dbReference type="Gene3D" id="1.25.40.10">
    <property type="entry name" value="Tetratricopeptide repeat domain"/>
    <property type="match status" value="1"/>
</dbReference>
<evidence type="ECO:0000256" key="5">
    <source>
        <dbReference type="PROSITE-ProRule" id="PRU00339"/>
    </source>
</evidence>
<evidence type="ECO:0000256" key="2">
    <source>
        <dbReference type="ARBA" id="ARBA00022737"/>
    </source>
</evidence>
<keyword evidence="7" id="KW-1133">Transmembrane helix</keyword>
<evidence type="ECO:0000256" key="7">
    <source>
        <dbReference type="SAM" id="Phobius"/>
    </source>
</evidence>
<dbReference type="PROSITE" id="PS50005">
    <property type="entry name" value="TPR"/>
    <property type="match status" value="1"/>
</dbReference>
<keyword evidence="3" id="KW-0201">Cytochrome c-type biogenesis</keyword>
<reference evidence="9 10" key="1">
    <citation type="submission" date="2018-06" db="EMBL/GenBank/DDBJ databases">
        <authorList>
            <consortium name="Pathogen Informatics"/>
            <person name="Doyle S."/>
        </authorList>
    </citation>
    <scope>NUCLEOTIDE SEQUENCE [LARGE SCALE GENOMIC DNA]</scope>
    <source>
        <strain evidence="9 10">NCTC11621</strain>
    </source>
</reference>
<keyword evidence="4 5" id="KW-0802">TPR repeat</keyword>
<evidence type="ECO:0000256" key="1">
    <source>
        <dbReference type="ARBA" id="ARBA00004196"/>
    </source>
</evidence>
<evidence type="ECO:0000256" key="6">
    <source>
        <dbReference type="SAM" id="Coils"/>
    </source>
</evidence>
<dbReference type="InterPro" id="IPR011990">
    <property type="entry name" value="TPR-like_helical_dom_sf"/>
</dbReference>
<keyword evidence="7" id="KW-0472">Membrane</keyword>
<feature type="transmembrane region" description="Helical" evidence="7">
    <location>
        <begin position="6"/>
        <end position="23"/>
    </location>
</feature>
<gene>
    <name evidence="9" type="primary">ccmI</name>
    <name evidence="9" type="ORF">NCTC11621_01373</name>
</gene>
<dbReference type="Pfam" id="PF23914">
    <property type="entry name" value="TPR_CcmH_CycH"/>
    <property type="match status" value="1"/>
</dbReference>
<dbReference type="SUPFAM" id="SSF48452">
    <property type="entry name" value="TPR-like"/>
    <property type="match status" value="1"/>
</dbReference>
<feature type="coiled-coil region" evidence="6">
    <location>
        <begin position="51"/>
        <end position="78"/>
    </location>
</feature>
<dbReference type="InterPro" id="IPR051263">
    <property type="entry name" value="C-type_cytochrome_biogenesis"/>
</dbReference>
<evidence type="ECO:0000259" key="8">
    <source>
        <dbReference type="Pfam" id="PF23914"/>
    </source>
</evidence>
<feature type="repeat" description="TPR" evidence="5">
    <location>
        <begin position="171"/>
        <end position="204"/>
    </location>
</feature>
<dbReference type="InterPro" id="IPR017560">
    <property type="entry name" value="Cyt_c_biogenesis_CcmI"/>
</dbReference>
<accession>A0A379EVI8</accession>
<dbReference type="PANTHER" id="PTHR47870:SF1">
    <property type="entry name" value="CYTOCHROME C-TYPE BIOGENESIS PROTEIN CCMH"/>
    <property type="match status" value="1"/>
</dbReference>
<feature type="domain" description="Cytochrome c-type biogenesis protein H TPR" evidence="8">
    <location>
        <begin position="127"/>
        <end position="279"/>
    </location>
</feature>
<dbReference type="Proteomes" id="UP000254704">
    <property type="component" value="Unassembled WGS sequence"/>
</dbReference>
<keyword evidence="2" id="KW-0677">Repeat</keyword>
<organism evidence="9 10">
    <name type="scientific">Pasteurella canis</name>
    <dbReference type="NCBI Taxonomy" id="753"/>
    <lineage>
        <taxon>Bacteria</taxon>
        <taxon>Pseudomonadati</taxon>
        <taxon>Pseudomonadota</taxon>
        <taxon>Gammaproteobacteria</taxon>
        <taxon>Pasteurellales</taxon>
        <taxon>Pasteurellaceae</taxon>
        <taxon>Pasteurella</taxon>
    </lineage>
</organism>
<dbReference type="InterPro" id="IPR056413">
    <property type="entry name" value="TPR_CcmH_CycH"/>
</dbReference>
<dbReference type="RefSeq" id="WP_115323046.1">
    <property type="nucleotide sequence ID" value="NZ_UGTV01000015.1"/>
</dbReference>
<protein>
    <submittedName>
        <fullName evidence="9">Cytochrome c-type biogenesis protein CcmI</fullName>
    </submittedName>
</protein>
<evidence type="ECO:0000256" key="3">
    <source>
        <dbReference type="ARBA" id="ARBA00022748"/>
    </source>
</evidence>
<evidence type="ECO:0000256" key="4">
    <source>
        <dbReference type="ARBA" id="ARBA00022803"/>
    </source>
</evidence>
<dbReference type="EMBL" id="UGTV01000015">
    <property type="protein sequence ID" value="SUC10322.1"/>
    <property type="molecule type" value="Genomic_DNA"/>
</dbReference>
<comment type="subcellular location">
    <subcellularLocation>
        <location evidence="1">Cell envelope</location>
    </subcellularLocation>
</comment>
<dbReference type="GO" id="GO:0030313">
    <property type="term" value="C:cell envelope"/>
    <property type="evidence" value="ECO:0007669"/>
    <property type="project" value="UniProtKB-SubCell"/>
</dbReference>
<dbReference type="GO" id="GO:0005886">
    <property type="term" value="C:plasma membrane"/>
    <property type="evidence" value="ECO:0007669"/>
    <property type="project" value="TreeGrafter"/>
</dbReference>
<sequence length="308" mass="35598">MNFWLSVVGLTLIVALICFYPLFKAIKPARKTGQAVKRDELNKALYFQRLAEIERDEAQGLLSNAEQLKIELQQSLLEDIPVEAQDESIVQKRYGKLWFISGFLALSILATMTYLSVGSWKAEEMLGKTYQKLPHFYERLKDEQNNPLNETELQQFSTALRLHLQKVPQDAKSWWLLGQIAMNTNKAQLALDSYARANKLEPENNEYKLSYARILMFSEDPTDKSQGDNLLKEVIRQDHSNLEALGLLAFRYFEVEDYKMAAVTWSMMLRLLAEDDPRRALIERSIHSARASQEAQEAEKREKLVPHQ</sequence>
<evidence type="ECO:0000313" key="10">
    <source>
        <dbReference type="Proteomes" id="UP000254704"/>
    </source>
</evidence>
<dbReference type="PANTHER" id="PTHR47870">
    <property type="entry name" value="CYTOCHROME C-TYPE BIOGENESIS PROTEIN CCMH"/>
    <property type="match status" value="1"/>
</dbReference>
<name>A0A379EVI8_9PAST</name>
<dbReference type="AlphaFoldDB" id="A0A379EVI8"/>
<evidence type="ECO:0000313" key="9">
    <source>
        <dbReference type="EMBL" id="SUC10322.1"/>
    </source>
</evidence>
<proteinExistence type="predicted"/>
<feature type="transmembrane region" description="Helical" evidence="7">
    <location>
        <begin position="97"/>
        <end position="117"/>
    </location>
</feature>
<dbReference type="GO" id="GO:0017004">
    <property type="term" value="P:cytochrome complex assembly"/>
    <property type="evidence" value="ECO:0007669"/>
    <property type="project" value="UniProtKB-KW"/>
</dbReference>
<keyword evidence="7" id="KW-0812">Transmembrane</keyword>